<dbReference type="Pfam" id="PF02737">
    <property type="entry name" value="3HCDH_N"/>
    <property type="match status" value="1"/>
</dbReference>
<organism evidence="3 4">
    <name type="scientific">Streptomyces olindensis</name>
    <dbReference type="NCBI Taxonomy" id="358823"/>
    <lineage>
        <taxon>Bacteria</taxon>
        <taxon>Bacillati</taxon>
        <taxon>Actinomycetota</taxon>
        <taxon>Actinomycetes</taxon>
        <taxon>Kitasatosporales</taxon>
        <taxon>Streptomycetaceae</taxon>
        <taxon>Streptomyces</taxon>
    </lineage>
</organism>
<name>A0ABV2XS12_9ACTN</name>
<protein>
    <submittedName>
        <fullName evidence="3">3-hydroxyacyl-CoA dehydrogenase NAD-binding domain-containing protein</fullName>
    </submittedName>
</protein>
<evidence type="ECO:0000313" key="4">
    <source>
        <dbReference type="Proteomes" id="UP001550603"/>
    </source>
</evidence>
<feature type="domain" description="3-hydroxyacyl-CoA dehydrogenase NAD binding" evidence="2">
    <location>
        <begin position="11"/>
        <end position="76"/>
    </location>
</feature>
<proteinExistence type="predicted"/>
<dbReference type="Gene3D" id="3.40.50.720">
    <property type="entry name" value="NAD(P)-binding Rossmann-like Domain"/>
    <property type="match status" value="1"/>
</dbReference>
<feature type="region of interest" description="Disordered" evidence="1">
    <location>
        <begin position="71"/>
        <end position="106"/>
    </location>
</feature>
<keyword evidence="4" id="KW-1185">Reference proteome</keyword>
<evidence type="ECO:0000259" key="2">
    <source>
        <dbReference type="Pfam" id="PF02737"/>
    </source>
</evidence>
<feature type="compositionally biased region" description="Low complexity" evidence="1">
    <location>
        <begin position="86"/>
        <end position="97"/>
    </location>
</feature>
<comment type="caution">
    <text evidence="3">The sequence shown here is derived from an EMBL/GenBank/DDBJ whole genome shotgun (WGS) entry which is preliminary data.</text>
</comment>
<dbReference type="Proteomes" id="UP001550603">
    <property type="component" value="Unassembled WGS sequence"/>
</dbReference>
<evidence type="ECO:0000256" key="1">
    <source>
        <dbReference type="SAM" id="MobiDB-lite"/>
    </source>
</evidence>
<dbReference type="InterPro" id="IPR006176">
    <property type="entry name" value="3-OHacyl-CoA_DH_NAD-bd"/>
</dbReference>
<accession>A0ABV2XS12</accession>
<dbReference type="RefSeq" id="WP_359787323.1">
    <property type="nucleotide sequence ID" value="NZ_JBEYBN010000010.1"/>
</dbReference>
<evidence type="ECO:0000313" key="3">
    <source>
        <dbReference type="EMBL" id="MEU2266740.1"/>
    </source>
</evidence>
<sequence>MAATGPLVRWGRIRGVTRLDGAADRDRLFETTAEDETATVCPFQRLDAIAHSPRAVLASSASSIPIMKPAVATSEPATGSRSCCARPGRSSRVSPRPKTSTWEGAWLRTSAASREVPIESDSL</sequence>
<dbReference type="EMBL" id="JBEYBN010000010">
    <property type="protein sequence ID" value="MEU2266740.1"/>
    <property type="molecule type" value="Genomic_DNA"/>
</dbReference>
<gene>
    <name evidence="3" type="ORF">ABZ568_09990</name>
</gene>
<reference evidence="3 4" key="1">
    <citation type="submission" date="2024-06" db="EMBL/GenBank/DDBJ databases">
        <title>The Natural Products Discovery Center: Release of the First 8490 Sequenced Strains for Exploring Actinobacteria Biosynthetic Diversity.</title>
        <authorList>
            <person name="Kalkreuter E."/>
            <person name="Kautsar S.A."/>
            <person name="Yang D."/>
            <person name="Bader C.D."/>
            <person name="Teijaro C.N."/>
            <person name="Fluegel L."/>
            <person name="Davis C.M."/>
            <person name="Simpson J.R."/>
            <person name="Lauterbach L."/>
            <person name="Steele A.D."/>
            <person name="Gui C."/>
            <person name="Meng S."/>
            <person name="Li G."/>
            <person name="Viehrig K."/>
            <person name="Ye F."/>
            <person name="Su P."/>
            <person name="Kiefer A.F."/>
            <person name="Nichols A."/>
            <person name="Cepeda A.J."/>
            <person name="Yan W."/>
            <person name="Fan B."/>
            <person name="Jiang Y."/>
            <person name="Adhikari A."/>
            <person name="Zheng C.-J."/>
            <person name="Schuster L."/>
            <person name="Cowan T.M."/>
            <person name="Smanski M.J."/>
            <person name="Chevrette M.G."/>
            <person name="De Carvalho L.P.S."/>
            <person name="Shen B."/>
        </authorList>
    </citation>
    <scope>NUCLEOTIDE SEQUENCE [LARGE SCALE GENOMIC DNA]</scope>
    <source>
        <strain evidence="3 4">NPDC019583</strain>
    </source>
</reference>